<organism evidence="2 3">
    <name type="scientific">Peronospora matthiolae</name>
    <dbReference type="NCBI Taxonomy" id="2874970"/>
    <lineage>
        <taxon>Eukaryota</taxon>
        <taxon>Sar</taxon>
        <taxon>Stramenopiles</taxon>
        <taxon>Oomycota</taxon>
        <taxon>Peronosporomycetes</taxon>
        <taxon>Peronosporales</taxon>
        <taxon>Peronosporaceae</taxon>
        <taxon>Peronospora</taxon>
    </lineage>
</organism>
<evidence type="ECO:0000313" key="3">
    <source>
        <dbReference type="Proteomes" id="UP001162060"/>
    </source>
</evidence>
<name>A0AAV1UQ91_9STRA</name>
<evidence type="ECO:0000313" key="2">
    <source>
        <dbReference type="EMBL" id="CAK7936979.1"/>
    </source>
</evidence>
<reference evidence="2" key="1">
    <citation type="submission" date="2024-01" db="EMBL/GenBank/DDBJ databases">
        <authorList>
            <person name="Webb A."/>
        </authorList>
    </citation>
    <scope>NUCLEOTIDE SEQUENCE</scope>
    <source>
        <strain evidence="2">Pm1</strain>
    </source>
</reference>
<dbReference type="InterPro" id="IPR054722">
    <property type="entry name" value="PolX-like_BBD"/>
</dbReference>
<comment type="caution">
    <text evidence="2">The sequence shown here is derived from an EMBL/GenBank/DDBJ whole genome shotgun (WGS) entry which is preliminary data.</text>
</comment>
<dbReference type="AlphaFoldDB" id="A0AAV1UQ91"/>
<dbReference type="Pfam" id="PF22936">
    <property type="entry name" value="Pol_BBD"/>
    <property type="match status" value="1"/>
</dbReference>
<dbReference type="Proteomes" id="UP001162060">
    <property type="component" value="Unassembled WGS sequence"/>
</dbReference>
<evidence type="ECO:0000259" key="1">
    <source>
        <dbReference type="Pfam" id="PF22936"/>
    </source>
</evidence>
<proteinExistence type="predicted"/>
<protein>
    <recommendedName>
        <fullName evidence="1">Retrovirus-related Pol polyprotein from transposon TNT 1-94-like beta-barrel domain-containing protein</fullName>
    </recommendedName>
</protein>
<sequence length="169" mass="19335">MMESGASRHLVLNSMVLYDWTACYNLERFTLPDSSTLRVKKHDKFNLRVMVDQKNVRIDPSDVCYVPHLAINLISLVTLELRGCRLGDNKQAKSAQPKKYSRRDAPINVFGSVNCSDSKGPILLMEKKKNRLLINIVDHKISCVRVFMEKTKDQAAKMFEHFFVSSRGS</sequence>
<feature type="domain" description="Retrovirus-related Pol polyprotein from transposon TNT 1-94-like beta-barrel" evidence="1">
    <location>
        <begin position="2"/>
        <end position="84"/>
    </location>
</feature>
<gene>
    <name evidence="2" type="ORF">PM001_LOCUS22129</name>
</gene>
<dbReference type="EMBL" id="CAKLBY020000226">
    <property type="protein sequence ID" value="CAK7936979.1"/>
    <property type="molecule type" value="Genomic_DNA"/>
</dbReference>
<accession>A0AAV1UQ91</accession>